<accession>A0A0C5WQM4</accession>
<evidence type="ECO:0000256" key="2">
    <source>
        <dbReference type="SAM" id="Phobius"/>
    </source>
</evidence>
<evidence type="ECO:0000313" key="4">
    <source>
        <dbReference type="Proteomes" id="UP000032303"/>
    </source>
</evidence>
<keyword evidence="2" id="KW-1133">Transmembrane helix</keyword>
<name>A0A0C5WQM4_9GAMM</name>
<dbReference type="Proteomes" id="UP000032303">
    <property type="component" value="Chromosome 2"/>
</dbReference>
<evidence type="ECO:0000256" key="1">
    <source>
        <dbReference type="SAM" id="MobiDB-lite"/>
    </source>
</evidence>
<dbReference type="PATRIC" id="fig|658445.3.peg.3968"/>
<keyword evidence="2" id="KW-0472">Membrane</keyword>
<sequence length="65" mass="6554">MMNIPGLTNSGSMPINAGAGPSSVGGNEEINFQGGSVSFGASGLPTWTLAAMAVGLLWFVLRGKK</sequence>
<feature type="compositionally biased region" description="Polar residues" evidence="1">
    <location>
        <begin position="1"/>
        <end position="13"/>
    </location>
</feature>
<dbReference type="HOGENOM" id="CLU_2845988_0_0_6"/>
<gene>
    <name evidence="3" type="ORF">H744_2c2003</name>
</gene>
<dbReference type="KEGG" id="pgb:H744_2c2003"/>
<feature type="transmembrane region" description="Helical" evidence="2">
    <location>
        <begin position="44"/>
        <end position="61"/>
    </location>
</feature>
<evidence type="ECO:0000313" key="3">
    <source>
        <dbReference type="EMBL" id="AJR08667.1"/>
    </source>
</evidence>
<reference evidence="3 4" key="1">
    <citation type="submission" date="2013-05" db="EMBL/GenBank/DDBJ databases">
        <title>Complete genome sequence of the lipase-producing bacterium Photobacterium gaetbulicola Gung47.</title>
        <authorList>
            <person name="Kim Y.-O."/>
        </authorList>
    </citation>
    <scope>NUCLEOTIDE SEQUENCE [LARGE SCALE GENOMIC DNA]</scope>
    <source>
        <strain evidence="3 4">Gung47</strain>
    </source>
</reference>
<proteinExistence type="predicted"/>
<dbReference type="EMBL" id="CP005974">
    <property type="protein sequence ID" value="AJR08667.1"/>
    <property type="molecule type" value="Genomic_DNA"/>
</dbReference>
<protein>
    <submittedName>
        <fullName evidence="3">Uncharacterized protein</fullName>
    </submittedName>
</protein>
<keyword evidence="4" id="KW-1185">Reference proteome</keyword>
<organism evidence="3 4">
    <name type="scientific">Photobacterium gaetbulicola Gung47</name>
    <dbReference type="NCBI Taxonomy" id="658445"/>
    <lineage>
        <taxon>Bacteria</taxon>
        <taxon>Pseudomonadati</taxon>
        <taxon>Pseudomonadota</taxon>
        <taxon>Gammaproteobacteria</taxon>
        <taxon>Vibrionales</taxon>
        <taxon>Vibrionaceae</taxon>
        <taxon>Photobacterium</taxon>
    </lineage>
</organism>
<dbReference type="OrthoDB" id="5828975at2"/>
<dbReference type="AlphaFoldDB" id="A0A0C5WQM4"/>
<feature type="region of interest" description="Disordered" evidence="1">
    <location>
        <begin position="1"/>
        <end position="27"/>
    </location>
</feature>
<keyword evidence="2" id="KW-0812">Transmembrane</keyword>
<dbReference type="STRING" id="658445.H744_2c2003"/>